<proteinExistence type="predicted"/>
<dbReference type="Proteomes" id="UP000177817">
    <property type="component" value="Unassembled WGS sequence"/>
</dbReference>
<comment type="caution">
    <text evidence="4">The sequence shown here is derived from an EMBL/GenBank/DDBJ whole genome shotgun (WGS) entry which is preliminary data.</text>
</comment>
<protein>
    <recommendedName>
        <fullName evidence="6">DUF4215 domain-containing protein</fullName>
    </recommendedName>
</protein>
<keyword evidence="3" id="KW-1015">Disulfide bond</keyword>
<evidence type="ECO:0000256" key="2">
    <source>
        <dbReference type="ARBA" id="ARBA00022737"/>
    </source>
</evidence>
<gene>
    <name evidence="4" type="ORF">A2677_02430</name>
</gene>
<name>A0A1G2BJR1_9BACT</name>
<evidence type="ECO:0000256" key="1">
    <source>
        <dbReference type="ARBA" id="ARBA00022729"/>
    </source>
</evidence>
<sequence length="239" mass="25584">MLCTEACDDGNTTDGDGCSSSCQVEPPPDGGIPSCGNSICEPELGENVSNCTSDCIAGGEAPATCGNAVCDTLENPANCQQDCSNYSMCYVNTQWDLCCLFGDQYCTAGTSSIGGYYGVCNVDQCEQKYLLQQPAVTCGQDSDCRPQGLSPAHKFVADTNGNWLKGLENYLIKVPTDPGHHSDSAYDHYFASSNPDIVRGHRFCVWVSLERDGNFNPYNDLTETPTGALDTAWTPLCAQ</sequence>
<reference evidence="4 5" key="1">
    <citation type="journal article" date="2016" name="Nat. Commun.">
        <title>Thousands of microbial genomes shed light on interconnected biogeochemical processes in an aquifer system.</title>
        <authorList>
            <person name="Anantharaman K."/>
            <person name="Brown C.T."/>
            <person name="Hug L.A."/>
            <person name="Sharon I."/>
            <person name="Castelle C.J."/>
            <person name="Probst A.J."/>
            <person name="Thomas B.C."/>
            <person name="Singh A."/>
            <person name="Wilkins M.J."/>
            <person name="Karaoz U."/>
            <person name="Brodie E.L."/>
            <person name="Williams K.H."/>
            <person name="Hubbard S.S."/>
            <person name="Banfield J.F."/>
        </authorList>
    </citation>
    <scope>NUCLEOTIDE SEQUENCE [LARGE SCALE GENOMIC DNA]</scope>
</reference>
<accession>A0A1G2BJR1</accession>
<dbReference type="EMBL" id="MHKK01000055">
    <property type="protein sequence ID" value="OGY88769.1"/>
    <property type="molecule type" value="Genomic_DNA"/>
</dbReference>
<dbReference type="AlphaFoldDB" id="A0A1G2BJR1"/>
<evidence type="ECO:0000256" key="3">
    <source>
        <dbReference type="ARBA" id="ARBA00023157"/>
    </source>
</evidence>
<keyword evidence="1" id="KW-0732">Signal</keyword>
<evidence type="ECO:0000313" key="4">
    <source>
        <dbReference type="EMBL" id="OGY88769.1"/>
    </source>
</evidence>
<dbReference type="InterPro" id="IPR011936">
    <property type="entry name" value="Myxo_disulph_rpt"/>
</dbReference>
<organism evidence="4 5">
    <name type="scientific">Candidatus Komeilibacteria bacterium RIFCSPHIGHO2_01_FULL_52_14</name>
    <dbReference type="NCBI Taxonomy" id="1798549"/>
    <lineage>
        <taxon>Bacteria</taxon>
        <taxon>Candidatus Komeiliibacteriota</taxon>
    </lineage>
</organism>
<keyword evidence="2" id="KW-0677">Repeat</keyword>
<evidence type="ECO:0008006" key="6">
    <source>
        <dbReference type="Google" id="ProtNLM"/>
    </source>
</evidence>
<dbReference type="NCBIfam" id="TIGR02232">
    <property type="entry name" value="myxo_disulf_rpt"/>
    <property type="match status" value="1"/>
</dbReference>
<evidence type="ECO:0000313" key="5">
    <source>
        <dbReference type="Proteomes" id="UP000177817"/>
    </source>
</evidence>